<dbReference type="AlphaFoldDB" id="A0A0E1EIT3"/>
<dbReference type="InterPro" id="IPR017439">
    <property type="entry name" value="Amidohydrolase"/>
</dbReference>
<dbReference type="SMR" id="A0A0E1EIT3"/>
<dbReference type="PANTHER" id="PTHR11014:SF63">
    <property type="entry name" value="METALLOPEPTIDASE, PUTATIVE (AFU_ORTHOLOGUE AFUA_6G09600)-RELATED"/>
    <property type="match status" value="1"/>
</dbReference>
<keyword evidence="1" id="KW-0464">Manganese</keyword>
<feature type="binding site" evidence="1">
    <location>
        <position position="174"/>
    </location>
    <ligand>
        <name>Mn(2+)</name>
        <dbReference type="ChEBI" id="CHEBI:29035"/>
        <label>2</label>
    </ligand>
</feature>
<feature type="binding site" evidence="1">
    <location>
        <position position="374"/>
    </location>
    <ligand>
        <name>Mn(2+)</name>
        <dbReference type="ChEBI" id="CHEBI:29035"/>
        <label>2</label>
    </ligand>
</feature>
<dbReference type="Proteomes" id="UP000256718">
    <property type="component" value="Unassembled WGS sequence"/>
</dbReference>
<dbReference type="EMBL" id="MAWT01000011">
    <property type="protein sequence ID" value="OCM71913.1"/>
    <property type="molecule type" value="Genomic_DNA"/>
</dbReference>
<dbReference type="Proteomes" id="UP000093122">
    <property type="component" value="Unassembled WGS sequence"/>
</dbReference>
<dbReference type="KEGG" id="sage:EN72_08350"/>
<evidence type="ECO:0000313" key="6">
    <source>
        <dbReference type="Proteomes" id="UP000256718"/>
    </source>
</evidence>
<comment type="caution">
    <text evidence="3">The sequence shown here is derived from an EMBL/GenBank/DDBJ whole genome shotgun (WGS) entry which is preliminary data.</text>
</comment>
<evidence type="ECO:0000256" key="1">
    <source>
        <dbReference type="PIRSR" id="PIRSR005962-1"/>
    </source>
</evidence>
<dbReference type="InterPro" id="IPR011650">
    <property type="entry name" value="Peptidase_M20_dimer"/>
</dbReference>
<dbReference type="PANTHER" id="PTHR11014">
    <property type="entry name" value="PEPTIDASE M20 FAMILY MEMBER"/>
    <property type="match status" value="1"/>
</dbReference>
<reference evidence="3 5" key="1">
    <citation type="journal article" date="2016" name="Sci. Rep.">
        <title>Serotype IV Streptococcus agalactiae ST-452 has arisen from large genomic recombination events between CC23 and the hypervirulent CC17 lineages.</title>
        <authorList>
            <person name="Campisi E."/>
            <person name="Rinaudo C.D."/>
            <person name="Donati C."/>
            <person name="Barucco M."/>
            <person name="Torricelli G."/>
            <person name="Edwards M.S."/>
            <person name="Baker C.J."/>
            <person name="Margarit I."/>
            <person name="Rosini R."/>
        </authorList>
    </citation>
    <scope>NUCLEOTIDE SEQUENCE [LARGE SCALE GENOMIC DNA]</scope>
    <source>
        <strain evidence="3 5">CZ-PW-140</strain>
    </source>
</reference>
<gene>
    <name evidence="3" type="ORF">AX245_07460</name>
    <name evidence="4" type="ORF">C4618_04175</name>
</gene>
<protein>
    <submittedName>
        <fullName evidence="3">Amidohydrolase</fullName>
    </submittedName>
</protein>
<dbReference type="InterPro" id="IPR036264">
    <property type="entry name" value="Bact_exopeptidase_dim_dom"/>
</dbReference>
<dbReference type="EMBL" id="QHGZ01000109">
    <property type="protein sequence ID" value="RDY83620.1"/>
    <property type="molecule type" value="Genomic_DNA"/>
</dbReference>
<keyword evidence="3" id="KW-0378">Hydrolase</keyword>
<sequence length="404" mass="44119">MANASLRHQLFEKLDQKCDQMVAIRRYLHENPELSFKETKTAAYISDFYKGKDCHVQTQFGGMNGVVVDIYGDKATDKPIKHIALRADFDALPIQEETGLSFASKTAGVMHACGHDAHTAYLLILAESLIELKSEFSGHIRILHQPAEEVPPGGAKAMIEAGCLDGIDAVLGIHVMSTMEEGTVQYHAGPIQTGRATFKVILQGKGGHGSMPHRANDTIVAASSFVMAAQTIVSRRVNPFDTAVVTIGSFDGKGSANVIKDSVTLEGDVRVMSEETRGVVEEEFKRILEGIAQTYGVSYQLDYQNDYPVLVNNSEVTQKVANSLKSVAIKEILDVIDCDPQTPSEDFAYYAQTIPACFFYVGAHEEGQPYYPHHHPKFQIAESSLMVSAKSMATAALAMLEEGE</sequence>
<dbReference type="Pfam" id="PF01546">
    <property type="entry name" value="Peptidase_M20"/>
    <property type="match status" value="1"/>
</dbReference>
<evidence type="ECO:0000313" key="4">
    <source>
        <dbReference type="EMBL" id="RDY83620.1"/>
    </source>
</evidence>
<dbReference type="PIRSF" id="PIRSF005962">
    <property type="entry name" value="Pept_M20D_amidohydro"/>
    <property type="match status" value="1"/>
</dbReference>
<feature type="binding site" evidence="1">
    <location>
        <position position="113"/>
    </location>
    <ligand>
        <name>Mn(2+)</name>
        <dbReference type="ChEBI" id="CHEBI:29035"/>
        <label>2</label>
    </ligand>
</feature>
<dbReference type="InterPro" id="IPR002933">
    <property type="entry name" value="Peptidase_M20"/>
</dbReference>
<dbReference type="GO" id="GO:0016787">
    <property type="term" value="F:hydrolase activity"/>
    <property type="evidence" value="ECO:0007669"/>
    <property type="project" value="UniProtKB-KW"/>
</dbReference>
<dbReference type="NCBIfam" id="TIGR01891">
    <property type="entry name" value="amidohydrolases"/>
    <property type="match status" value="1"/>
</dbReference>
<dbReference type="CDD" id="cd08021">
    <property type="entry name" value="M20_Acy1_YhaA-like"/>
    <property type="match status" value="1"/>
</dbReference>
<comment type="cofactor">
    <cofactor evidence="1">
        <name>Mn(2+)</name>
        <dbReference type="ChEBI" id="CHEBI:29035"/>
    </cofactor>
    <text evidence="1">The Mn(2+) ion enhances activity.</text>
</comment>
<dbReference type="SUPFAM" id="SSF55031">
    <property type="entry name" value="Bacterial exopeptidase dimerisation domain"/>
    <property type="match status" value="1"/>
</dbReference>
<reference evidence="4 6" key="2">
    <citation type="journal article" date="2018" name="Emerg. Microbes Infect.">
        <title>Phenotypic and molecular analysis of nontypeable Group B streptococci: identification of cps2a and hybrid cps2a/cps5 Group B streptococcal capsule gene clusters.</title>
        <authorList>
            <person name="Alhhazmi A."/>
            <person name="Tyrrell G.J."/>
        </authorList>
    </citation>
    <scope>NUCLEOTIDE SEQUENCE [LARGE SCALE GENOMIC DNA]</scope>
    <source>
        <strain evidence="4 6">PLGBS17</strain>
    </source>
</reference>
<evidence type="ECO:0000259" key="2">
    <source>
        <dbReference type="Pfam" id="PF07687"/>
    </source>
</evidence>
<dbReference type="GO" id="GO:0046872">
    <property type="term" value="F:metal ion binding"/>
    <property type="evidence" value="ECO:0007669"/>
    <property type="project" value="UniProtKB-KW"/>
</dbReference>
<dbReference type="SUPFAM" id="SSF53187">
    <property type="entry name" value="Zn-dependent exopeptidases"/>
    <property type="match status" value="1"/>
</dbReference>
<name>A0A0E1EIT3_STRAG</name>
<accession>A0A0E1EIT3</accession>
<evidence type="ECO:0000313" key="3">
    <source>
        <dbReference type="EMBL" id="OCM71913.1"/>
    </source>
</evidence>
<feature type="binding site" evidence="1">
    <location>
        <position position="149"/>
    </location>
    <ligand>
        <name>Mn(2+)</name>
        <dbReference type="ChEBI" id="CHEBI:29035"/>
        <label>2</label>
    </ligand>
</feature>
<dbReference type="Pfam" id="PF07687">
    <property type="entry name" value="M20_dimer"/>
    <property type="match status" value="1"/>
</dbReference>
<dbReference type="Gene3D" id="3.40.630.10">
    <property type="entry name" value="Zn peptidases"/>
    <property type="match status" value="1"/>
</dbReference>
<keyword evidence="1" id="KW-0479">Metal-binding</keyword>
<dbReference type="FunFam" id="3.30.70.360:FF:000020">
    <property type="entry name" value="Peptidase, M20/M25/M40 family"/>
    <property type="match status" value="1"/>
</dbReference>
<organism evidence="3 5">
    <name type="scientific">Streptococcus agalactiae</name>
    <dbReference type="NCBI Taxonomy" id="1311"/>
    <lineage>
        <taxon>Bacteria</taxon>
        <taxon>Bacillati</taxon>
        <taxon>Bacillota</taxon>
        <taxon>Bacilli</taxon>
        <taxon>Lactobacillales</taxon>
        <taxon>Streptococcaceae</taxon>
        <taxon>Streptococcus</taxon>
    </lineage>
</organism>
<dbReference type="RefSeq" id="WP_001262297.1">
    <property type="nucleotide sequence ID" value="NZ_CAXOLC010000002.1"/>
</dbReference>
<evidence type="ECO:0000313" key="5">
    <source>
        <dbReference type="Proteomes" id="UP000093122"/>
    </source>
</evidence>
<feature type="domain" description="Peptidase M20 dimerisation" evidence="2">
    <location>
        <begin position="194"/>
        <end position="291"/>
    </location>
</feature>
<feature type="binding site" evidence="1">
    <location>
        <position position="115"/>
    </location>
    <ligand>
        <name>Mn(2+)</name>
        <dbReference type="ChEBI" id="CHEBI:29035"/>
        <label>2</label>
    </ligand>
</feature>
<proteinExistence type="predicted"/>
<dbReference type="Gene3D" id="3.30.70.360">
    <property type="match status" value="1"/>
</dbReference>